<keyword evidence="5 8" id="KW-0812">Transmembrane</keyword>
<evidence type="ECO:0000256" key="1">
    <source>
        <dbReference type="ARBA" id="ARBA00004429"/>
    </source>
</evidence>
<reference evidence="9 10" key="1">
    <citation type="submission" date="2021-02" db="EMBL/GenBank/DDBJ databases">
        <title>Niveibacterium changnyeongensis HC41.</title>
        <authorList>
            <person name="Kang M."/>
        </authorList>
    </citation>
    <scope>NUCLEOTIDE SEQUENCE [LARGE SCALE GENOMIC DNA]</scope>
    <source>
        <strain evidence="9 10">HC41</strain>
    </source>
</reference>
<feature type="transmembrane region" description="Helical" evidence="8">
    <location>
        <begin position="24"/>
        <end position="44"/>
    </location>
</feature>
<dbReference type="Proteomes" id="UP000663570">
    <property type="component" value="Chromosome"/>
</dbReference>
<keyword evidence="10" id="KW-1185">Reference proteome</keyword>
<dbReference type="EMBL" id="CP071060">
    <property type="protein sequence ID" value="QSI77813.1"/>
    <property type="molecule type" value="Genomic_DNA"/>
</dbReference>
<keyword evidence="6 8" id="KW-1133">Transmembrane helix</keyword>
<evidence type="ECO:0000313" key="9">
    <source>
        <dbReference type="EMBL" id="QSI77813.1"/>
    </source>
</evidence>
<feature type="transmembrane region" description="Helical" evidence="8">
    <location>
        <begin position="108"/>
        <end position="127"/>
    </location>
</feature>
<dbReference type="RefSeq" id="WP_172204591.1">
    <property type="nucleotide sequence ID" value="NZ_CP071060.1"/>
</dbReference>
<comment type="subcellular location">
    <subcellularLocation>
        <location evidence="1">Cell inner membrane</location>
        <topology evidence="1">Multi-pass membrane protein</topology>
    </subcellularLocation>
</comment>
<comment type="similarity">
    <text evidence="2">Belongs to the PsiE family.</text>
</comment>
<evidence type="ECO:0000256" key="5">
    <source>
        <dbReference type="ARBA" id="ARBA00022692"/>
    </source>
</evidence>
<keyword evidence="4" id="KW-1003">Cell membrane</keyword>
<accession>A0ABX7M7V2</accession>
<gene>
    <name evidence="9" type="ORF">JY500_03920</name>
</gene>
<feature type="transmembrane region" description="Helical" evidence="8">
    <location>
        <begin position="56"/>
        <end position="73"/>
    </location>
</feature>
<sequence>MTPVGSPLHRARAAFKYGLEWVEFFGLAVVGVATSIAMGEEVVAMWRNSRVTLTDLLLMFLYLEVLTMIAQYFKSGQLPVRFPLYIGMVALARYLILDLKELTEWRMLAISGAILLLAIGVLVIRYGHVRFPYNEDRDTPAKKPYVRE</sequence>
<evidence type="ECO:0000313" key="10">
    <source>
        <dbReference type="Proteomes" id="UP000663570"/>
    </source>
</evidence>
<feature type="transmembrane region" description="Helical" evidence="8">
    <location>
        <begin position="79"/>
        <end position="96"/>
    </location>
</feature>
<keyword evidence="7 8" id="KW-0472">Membrane</keyword>
<evidence type="ECO:0000256" key="7">
    <source>
        <dbReference type="ARBA" id="ARBA00023136"/>
    </source>
</evidence>
<dbReference type="Pfam" id="PF06146">
    <property type="entry name" value="PsiE"/>
    <property type="match status" value="1"/>
</dbReference>
<evidence type="ECO:0000256" key="2">
    <source>
        <dbReference type="ARBA" id="ARBA00005632"/>
    </source>
</evidence>
<evidence type="ECO:0000256" key="6">
    <source>
        <dbReference type="ARBA" id="ARBA00022989"/>
    </source>
</evidence>
<dbReference type="PANTHER" id="PTHR37819:SF1">
    <property type="entry name" value="PROTEIN PSIE"/>
    <property type="match status" value="1"/>
</dbReference>
<name>A0ABX7M7V2_9RHOO</name>
<dbReference type="InterPro" id="IPR009315">
    <property type="entry name" value="P_starv_induced_PsiE"/>
</dbReference>
<evidence type="ECO:0000256" key="4">
    <source>
        <dbReference type="ARBA" id="ARBA00022475"/>
    </source>
</evidence>
<proteinExistence type="inferred from homology"/>
<evidence type="ECO:0000256" key="8">
    <source>
        <dbReference type="SAM" id="Phobius"/>
    </source>
</evidence>
<dbReference type="PANTHER" id="PTHR37819">
    <property type="entry name" value="PROTEIN PSIE"/>
    <property type="match status" value="1"/>
</dbReference>
<organism evidence="9 10">
    <name type="scientific">Niveibacterium microcysteis</name>
    <dbReference type="NCBI Taxonomy" id="2811415"/>
    <lineage>
        <taxon>Bacteria</taxon>
        <taxon>Pseudomonadati</taxon>
        <taxon>Pseudomonadota</taxon>
        <taxon>Betaproteobacteria</taxon>
        <taxon>Rhodocyclales</taxon>
        <taxon>Rhodocyclaceae</taxon>
        <taxon>Niveibacterium</taxon>
    </lineage>
</organism>
<dbReference type="InterPro" id="IPR020948">
    <property type="entry name" value="P_starv_induced_PsiE-like"/>
</dbReference>
<evidence type="ECO:0000256" key="3">
    <source>
        <dbReference type="ARBA" id="ARBA00021903"/>
    </source>
</evidence>
<protein>
    <recommendedName>
        <fullName evidence="3">Protein PsiE</fullName>
    </recommendedName>
</protein>
<dbReference type="PIRSF" id="PIRSF029598">
    <property type="entry name" value="PsiE"/>
    <property type="match status" value="1"/>
</dbReference>